<accession>A0A1R4KN97</accession>
<keyword evidence="1" id="KW-0472">Membrane</keyword>
<dbReference type="PANTHER" id="PTHR36844:SF1">
    <property type="entry name" value="PROTEASE PRSW"/>
    <property type="match status" value="1"/>
</dbReference>
<sequence length="454" mass="51565">MSLTTHDAWTLNGALDEARSVKPERRARSLSGLPPKQRPGMNRWMRLLTNPWTWISVVLFQLYALCLFLVWRQMSADQVFPQGTIPGLDWETVKTCAGYAAPTAIVWSLAFILLDRLRPMKPLLWLLAFGWGSCMSIWLSLHINSWAAEMLNVTASPGDPAAQARPAVFVAPFVEEAAKATILFLLAILLRYRIVSVLQSVCLAGLSAIGFAFTENIVYYARAMVYGSVTTGAGDVEEAVQQLVLLRGVITSYGHPMFTMFTGIGLLLGLRTRSKLVRILAPLTGFCLAALGHMGFNGMASVGQQDNRWLLVQFFLIIFFMLSFLVRHEFKEIKRIRTRLEDYVRVGWLLPEDPQNQGFGRRRSWLLMVALTRGWRTLRDTVAMTRAMTELAYLRDAMVRGIIDEAGREREKELLAEIKTLRHTALWEARGLKMHIPWHRLAFWRRWRTPAPTA</sequence>
<evidence type="ECO:0000313" key="2">
    <source>
        <dbReference type="EMBL" id="SJN45866.1"/>
    </source>
</evidence>
<feature type="transmembrane region" description="Helical" evidence="1">
    <location>
        <begin position="51"/>
        <end position="71"/>
    </location>
</feature>
<dbReference type="GO" id="GO:0008233">
    <property type="term" value="F:peptidase activity"/>
    <property type="evidence" value="ECO:0007669"/>
    <property type="project" value="InterPro"/>
</dbReference>
<feature type="transmembrane region" description="Helical" evidence="1">
    <location>
        <begin position="97"/>
        <end position="114"/>
    </location>
</feature>
<dbReference type="Pfam" id="PF13367">
    <property type="entry name" value="PrsW-protease"/>
    <property type="match status" value="1"/>
</dbReference>
<organism evidence="2 3">
    <name type="scientific">Luteococcus japonicus LSP_Lj1</name>
    <dbReference type="NCBI Taxonomy" id="1255658"/>
    <lineage>
        <taxon>Bacteria</taxon>
        <taxon>Bacillati</taxon>
        <taxon>Actinomycetota</taxon>
        <taxon>Actinomycetes</taxon>
        <taxon>Propionibacteriales</taxon>
        <taxon>Propionibacteriaceae</taxon>
        <taxon>Luteococcus</taxon>
    </lineage>
</organism>
<feature type="transmembrane region" description="Helical" evidence="1">
    <location>
        <begin position="277"/>
        <end position="296"/>
    </location>
</feature>
<keyword evidence="1" id="KW-1133">Transmembrane helix</keyword>
<feature type="transmembrane region" description="Helical" evidence="1">
    <location>
        <begin position="308"/>
        <end position="326"/>
    </location>
</feature>
<dbReference type="PANTHER" id="PTHR36844">
    <property type="entry name" value="PROTEASE PRSW"/>
    <property type="match status" value="1"/>
</dbReference>
<keyword evidence="1" id="KW-0812">Transmembrane</keyword>
<evidence type="ECO:0000256" key="1">
    <source>
        <dbReference type="SAM" id="Phobius"/>
    </source>
</evidence>
<feature type="transmembrane region" description="Helical" evidence="1">
    <location>
        <begin position="201"/>
        <end position="221"/>
    </location>
</feature>
<gene>
    <name evidence="2" type="ORF">FM114_16365</name>
</gene>
<keyword evidence="3" id="KW-1185">Reference proteome</keyword>
<feature type="transmembrane region" description="Helical" evidence="1">
    <location>
        <begin position="167"/>
        <end position="189"/>
    </location>
</feature>
<dbReference type="Proteomes" id="UP000188342">
    <property type="component" value="Unassembled WGS sequence"/>
</dbReference>
<dbReference type="RefSeq" id="WP_245995532.1">
    <property type="nucleotide sequence ID" value="NZ_FUKQ01000064.1"/>
</dbReference>
<dbReference type="STRING" id="1255658.FM114_16365"/>
<proteinExistence type="predicted"/>
<evidence type="ECO:0000313" key="3">
    <source>
        <dbReference type="Proteomes" id="UP000188342"/>
    </source>
</evidence>
<feature type="transmembrane region" description="Helical" evidence="1">
    <location>
        <begin position="253"/>
        <end position="270"/>
    </location>
</feature>
<protein>
    <submittedName>
        <fullName evidence="2">Putative integral membrane protein</fullName>
    </submittedName>
</protein>
<dbReference type="EMBL" id="FUKQ01000064">
    <property type="protein sequence ID" value="SJN45866.1"/>
    <property type="molecule type" value="Genomic_DNA"/>
</dbReference>
<dbReference type="InterPro" id="IPR026898">
    <property type="entry name" value="PrsW"/>
</dbReference>
<feature type="transmembrane region" description="Helical" evidence="1">
    <location>
        <begin position="123"/>
        <end position="147"/>
    </location>
</feature>
<name>A0A1R4KN97_9ACTN</name>
<dbReference type="AlphaFoldDB" id="A0A1R4KN97"/>
<reference evidence="2 3" key="1">
    <citation type="submission" date="2017-02" db="EMBL/GenBank/DDBJ databases">
        <authorList>
            <person name="Peterson S.W."/>
        </authorList>
    </citation>
    <scope>NUCLEOTIDE SEQUENCE [LARGE SCALE GENOMIC DNA]</scope>
    <source>
        <strain evidence="2 3">LSP_Lj1</strain>
    </source>
</reference>